<protein>
    <submittedName>
        <fullName evidence="2">CheW domain-containing protein</fullName>
    </submittedName>
</protein>
<dbReference type="AlphaFoldDB" id="A0A977PVW9"/>
<dbReference type="GO" id="GO:0006935">
    <property type="term" value="P:chemotaxis"/>
    <property type="evidence" value="ECO:0007669"/>
    <property type="project" value="InterPro"/>
</dbReference>
<dbReference type="InterPro" id="IPR002545">
    <property type="entry name" value="CheW-lke_dom"/>
</dbReference>
<proteinExistence type="predicted"/>
<dbReference type="EMBL" id="CP073041">
    <property type="protein sequence ID" value="UXE61466.1"/>
    <property type="molecule type" value="Genomic_DNA"/>
</dbReference>
<accession>A0A977PVW9</accession>
<evidence type="ECO:0000259" key="1">
    <source>
        <dbReference type="PROSITE" id="PS50851"/>
    </source>
</evidence>
<dbReference type="Proteomes" id="UP001065613">
    <property type="component" value="Chromosome"/>
</dbReference>
<gene>
    <name evidence="2" type="ORF">KA717_00045</name>
</gene>
<name>A0A977PVW9_9CYAN</name>
<dbReference type="SUPFAM" id="SSF50341">
    <property type="entry name" value="CheW-like"/>
    <property type="match status" value="1"/>
</dbReference>
<organism evidence="2">
    <name type="scientific">Woronichinia naegeliana WA131</name>
    <dbReference type="NCBI Taxonomy" id="2824559"/>
    <lineage>
        <taxon>Bacteria</taxon>
        <taxon>Bacillati</taxon>
        <taxon>Cyanobacteriota</taxon>
        <taxon>Cyanophyceae</taxon>
        <taxon>Synechococcales</taxon>
        <taxon>Coelosphaeriaceae</taxon>
        <taxon>Woronichinia</taxon>
    </lineage>
</organism>
<dbReference type="Gene3D" id="2.40.50.180">
    <property type="entry name" value="CheA-289, Domain 4"/>
    <property type="match status" value="1"/>
</dbReference>
<dbReference type="InterPro" id="IPR036061">
    <property type="entry name" value="CheW-like_dom_sf"/>
</dbReference>
<evidence type="ECO:0000313" key="2">
    <source>
        <dbReference type="EMBL" id="UXE61466.1"/>
    </source>
</evidence>
<feature type="domain" description="CheW-like" evidence="1">
    <location>
        <begin position="2"/>
        <end position="144"/>
    </location>
</feature>
<sequence length="156" mass="17418">MLVDFFQVELDQSLVLAIPLERTAEVLTMQWSELCPIPGICPELLGVSNQRGRLLWMLDLMYLLGLKLSEQRLVRTEKLTSIVLTRDNLRVAAFVSKLKGIISLDQSNIQSHHHPCFIGQAAVETEARLIPILNVDVVFQALQGNTLNSSSLVPLT</sequence>
<dbReference type="PROSITE" id="PS50851">
    <property type="entry name" value="CHEW"/>
    <property type="match status" value="1"/>
</dbReference>
<dbReference type="KEGG" id="wna:KA717_00045"/>
<dbReference type="Pfam" id="PF01584">
    <property type="entry name" value="CheW"/>
    <property type="match status" value="1"/>
</dbReference>
<reference evidence="2" key="1">
    <citation type="submission" date="2021-04" db="EMBL/GenBank/DDBJ databases">
        <title>Genome sequence of Woronichinia naegeliana from Washington state freshwater lake bloom.</title>
        <authorList>
            <person name="Dreher T.W."/>
        </authorList>
    </citation>
    <scope>NUCLEOTIDE SEQUENCE</scope>
    <source>
        <strain evidence="2">WA131</strain>
    </source>
</reference>
<dbReference type="GO" id="GO:0007165">
    <property type="term" value="P:signal transduction"/>
    <property type="evidence" value="ECO:0007669"/>
    <property type="project" value="InterPro"/>
</dbReference>
<dbReference type="SMART" id="SM00260">
    <property type="entry name" value="CheW"/>
    <property type="match status" value="1"/>
</dbReference>